<organism evidence="1">
    <name type="scientific">Klebsiella pneumoniae CG43</name>
    <dbReference type="NCBI Taxonomy" id="1244085"/>
    <lineage>
        <taxon>Bacteria</taxon>
        <taxon>Pseudomonadati</taxon>
        <taxon>Pseudomonadota</taxon>
        <taxon>Gammaproteobacteria</taxon>
        <taxon>Enterobacterales</taxon>
        <taxon>Enterobacteriaceae</taxon>
        <taxon>Klebsiella/Raoultella group</taxon>
        <taxon>Klebsiella</taxon>
        <taxon>Klebsiella pneumoniae complex</taxon>
    </lineage>
</organism>
<dbReference type="AlphaFoldDB" id="Q6U5K4"/>
<reference evidence="1" key="2">
    <citation type="journal article" date="2004" name="Gene">
        <title>Sequencing and analysis of the large virulence plasmid pLVPK of Klebsiella pneumoniae CG43.</title>
        <authorList>
            <person name="Chen Y.T."/>
            <person name="Chang H.Y."/>
            <person name="Lai Y.C."/>
            <person name="Pan C.C."/>
            <person name="Tsai S.F."/>
            <person name="Peng H.L."/>
        </authorList>
    </citation>
    <scope>NUCLEOTIDE SEQUENCE</scope>
    <source>
        <strain evidence="1">CG43</strain>
        <plasmid evidence="1">pLVPK</plasmid>
    </source>
</reference>
<sequence length="35" mass="4022">MQMLNYKNNFSILSFPFYGNFKKDTSLNGENTLGS</sequence>
<name>Q6U5K4_KLEPN</name>
<proteinExistence type="predicted"/>
<gene>
    <name evidence="1" type="ORF">LV014</name>
</gene>
<geneLocation type="plasmid" evidence="1">
    <name>pLVPK</name>
</geneLocation>
<evidence type="ECO:0000313" key="1">
    <source>
        <dbReference type="EMBL" id="AAR07868.1"/>
    </source>
</evidence>
<accession>Q6U5K4</accession>
<protein>
    <submittedName>
        <fullName evidence="1">Uncharacterized protein</fullName>
    </submittedName>
</protein>
<keyword evidence="1" id="KW-0614">Plasmid</keyword>
<reference evidence="1" key="1">
    <citation type="submission" date="2003-09" db="EMBL/GenBank/DDBJ databases">
        <authorList>
            <person name="Chen Y.-T."/>
            <person name="Peng H.-L."/>
        </authorList>
    </citation>
    <scope>NUCLEOTIDE SEQUENCE</scope>
    <source>
        <strain evidence="1">CG43</strain>
        <plasmid evidence="1">pLVPK</plasmid>
    </source>
</reference>
<dbReference type="EMBL" id="AY378100">
    <property type="protein sequence ID" value="AAR07868.1"/>
    <property type="molecule type" value="Genomic_DNA"/>
</dbReference>